<dbReference type="RefSeq" id="WP_188491399.1">
    <property type="nucleotide sequence ID" value="NZ_BMCS01000002.1"/>
</dbReference>
<gene>
    <name evidence="3" type="ORF">GCM10007298_36490</name>
</gene>
<evidence type="ECO:0000313" key="3">
    <source>
        <dbReference type="EMBL" id="GGF37449.1"/>
    </source>
</evidence>
<keyword evidence="4" id="KW-1185">Reference proteome</keyword>
<keyword evidence="1" id="KW-0812">Transmembrane</keyword>
<dbReference type="InterPro" id="IPR029787">
    <property type="entry name" value="Nucleotide_cyclase"/>
</dbReference>
<dbReference type="PROSITE" id="PS50887">
    <property type="entry name" value="GGDEF"/>
    <property type="match status" value="1"/>
</dbReference>
<feature type="transmembrane region" description="Helical" evidence="1">
    <location>
        <begin position="93"/>
        <end position="111"/>
    </location>
</feature>
<dbReference type="NCBIfam" id="TIGR00254">
    <property type="entry name" value="GGDEF"/>
    <property type="match status" value="1"/>
</dbReference>
<reference evidence="4" key="1">
    <citation type="journal article" date="2019" name="Int. J. Syst. Evol. Microbiol.">
        <title>The Global Catalogue of Microorganisms (GCM) 10K type strain sequencing project: providing services to taxonomists for standard genome sequencing and annotation.</title>
        <authorList>
            <consortium name="The Broad Institute Genomics Platform"/>
            <consortium name="The Broad Institute Genome Sequencing Center for Infectious Disease"/>
            <person name="Wu L."/>
            <person name="Ma J."/>
        </authorList>
    </citation>
    <scope>NUCLEOTIDE SEQUENCE [LARGE SCALE GENOMIC DNA]</scope>
    <source>
        <strain evidence="4">CCM 7855</strain>
    </source>
</reference>
<dbReference type="SMART" id="SM00267">
    <property type="entry name" value="GGDEF"/>
    <property type="match status" value="1"/>
</dbReference>
<feature type="transmembrane region" description="Helical" evidence="1">
    <location>
        <begin position="38"/>
        <end position="56"/>
    </location>
</feature>
<dbReference type="SUPFAM" id="SSF55073">
    <property type="entry name" value="Nucleotide cyclase"/>
    <property type="match status" value="1"/>
</dbReference>
<feature type="transmembrane region" description="Helical" evidence="1">
    <location>
        <begin position="141"/>
        <end position="161"/>
    </location>
</feature>
<dbReference type="InterPro" id="IPR050469">
    <property type="entry name" value="Diguanylate_Cyclase"/>
</dbReference>
<accession>A0ABQ1V3M3</accession>
<dbReference type="CDD" id="cd01949">
    <property type="entry name" value="GGDEF"/>
    <property type="match status" value="1"/>
</dbReference>
<organism evidence="3 4">
    <name type="scientific">Williamsia phyllosphaerae</name>
    <dbReference type="NCBI Taxonomy" id="885042"/>
    <lineage>
        <taxon>Bacteria</taxon>
        <taxon>Bacillati</taxon>
        <taxon>Actinomycetota</taxon>
        <taxon>Actinomycetes</taxon>
        <taxon>Mycobacteriales</taxon>
        <taxon>Nocardiaceae</taxon>
        <taxon>Williamsia</taxon>
    </lineage>
</organism>
<dbReference type="InterPro" id="IPR000160">
    <property type="entry name" value="GGDEF_dom"/>
</dbReference>
<keyword evidence="1" id="KW-1133">Transmembrane helix</keyword>
<dbReference type="PANTHER" id="PTHR45138">
    <property type="entry name" value="REGULATORY COMPONENTS OF SENSORY TRANSDUCTION SYSTEM"/>
    <property type="match status" value="1"/>
</dbReference>
<name>A0ABQ1V3M3_9NOCA</name>
<evidence type="ECO:0000259" key="2">
    <source>
        <dbReference type="PROSITE" id="PS50887"/>
    </source>
</evidence>
<feature type="transmembrane region" description="Helical" evidence="1">
    <location>
        <begin position="167"/>
        <end position="195"/>
    </location>
</feature>
<dbReference type="InterPro" id="IPR043128">
    <property type="entry name" value="Rev_trsase/Diguanyl_cyclase"/>
</dbReference>
<dbReference type="Proteomes" id="UP000632454">
    <property type="component" value="Unassembled WGS sequence"/>
</dbReference>
<evidence type="ECO:0000256" key="1">
    <source>
        <dbReference type="SAM" id="Phobius"/>
    </source>
</evidence>
<dbReference type="PANTHER" id="PTHR45138:SF9">
    <property type="entry name" value="DIGUANYLATE CYCLASE DGCM-RELATED"/>
    <property type="match status" value="1"/>
</dbReference>
<dbReference type="EMBL" id="BMCS01000002">
    <property type="protein sequence ID" value="GGF37449.1"/>
    <property type="molecule type" value="Genomic_DNA"/>
</dbReference>
<feature type="transmembrane region" description="Helical" evidence="1">
    <location>
        <begin position="62"/>
        <end position="86"/>
    </location>
</feature>
<proteinExistence type="predicted"/>
<dbReference type="Gene3D" id="3.30.70.270">
    <property type="match status" value="1"/>
</dbReference>
<dbReference type="Pfam" id="PF00990">
    <property type="entry name" value="GGDEF"/>
    <property type="match status" value="1"/>
</dbReference>
<feature type="domain" description="GGDEF" evidence="2">
    <location>
        <begin position="231"/>
        <end position="364"/>
    </location>
</feature>
<comment type="caution">
    <text evidence="3">The sequence shown here is derived from an EMBL/GenBank/DDBJ whole genome shotgun (WGS) entry which is preliminary data.</text>
</comment>
<protein>
    <recommendedName>
        <fullName evidence="2">GGDEF domain-containing protein</fullName>
    </recommendedName>
</protein>
<evidence type="ECO:0000313" key="4">
    <source>
        <dbReference type="Proteomes" id="UP000632454"/>
    </source>
</evidence>
<feature type="transmembrane region" description="Helical" evidence="1">
    <location>
        <begin position="117"/>
        <end position="134"/>
    </location>
</feature>
<keyword evidence="1" id="KW-0472">Membrane</keyword>
<sequence length="373" mass="39460">MRDKTPRALLRWWLEQPFEYEWVHAFAESHAWLRLDRMLVSVGYAMLAAVGATLLISGDQGVLATACAGTAVVSFGLISLWWWAAFPWPSERVSLGFVAIGELAGLPLAAAAPNGTVALALLSLYVLPGLYLMFLHSPRVLIAHNLWVLAVVAGTGGYVLAATDTDVATALVLMVVQLSVCTAGLVGGQVALTFLRNDARNSFTDPLTGLLNRRGFHAAVTHSVVRHPSGVPVSLLMADIDKFKPLNDSHGHHQGDRLLVDVARILSTVCGGHADALARFGGDEFVVIAHVDSDTAIALAHDVRAAVAERSGDASPTLSIGVCTTVLECWPPSDDAVRTMLARADGVLYATKRSGGDAVTATQGDDTIIGDSV</sequence>